<dbReference type="HOGENOM" id="CLU_166576_1_0_5"/>
<dbReference type="RefSeq" id="WP_011930598.1">
    <property type="nucleotide sequence ID" value="NC_009468.1"/>
</dbReference>
<keyword evidence="3" id="KW-1185">Reference proteome</keyword>
<dbReference type="InterPro" id="IPR001387">
    <property type="entry name" value="Cro/C1-type_HTH"/>
</dbReference>
<accession>A5FTX4</accession>
<dbReference type="EMBL" id="CP000690">
    <property type="protein sequence ID" value="ABQ29056.1"/>
    <property type="molecule type" value="Genomic_DNA"/>
</dbReference>
<dbReference type="Gene3D" id="1.10.260.40">
    <property type="entry name" value="lambda repressor-like DNA-binding domains"/>
    <property type="match status" value="1"/>
</dbReference>
<evidence type="ECO:0000313" key="2">
    <source>
        <dbReference type="EMBL" id="ABQ29056.1"/>
    </source>
</evidence>
<keyword evidence="2" id="KW-0614">Plasmid</keyword>
<dbReference type="SMART" id="SM00530">
    <property type="entry name" value="HTH_XRE"/>
    <property type="match status" value="1"/>
</dbReference>
<sequence>MIAPTRPADLIWRSTTMPKLSPLSREEMMRLRTQLADDVEAGGLPLSLAVRRMRKAIGFTQVQFAKAMRLTTRQIWEIENGKANPSLETMNKLAHPFGFRVGFISRHRAAAMEEADRAP</sequence>
<geneLocation type="plasmid" evidence="2 3">
    <name>pACRY02</name>
</geneLocation>
<organism evidence="2 3">
    <name type="scientific">Acidiphilium cryptum (strain JF-5)</name>
    <dbReference type="NCBI Taxonomy" id="349163"/>
    <lineage>
        <taxon>Bacteria</taxon>
        <taxon>Pseudomonadati</taxon>
        <taxon>Pseudomonadota</taxon>
        <taxon>Alphaproteobacteria</taxon>
        <taxon>Acetobacterales</taxon>
        <taxon>Acidocellaceae</taxon>
        <taxon>Acidiphilium</taxon>
    </lineage>
</organism>
<feature type="domain" description="HTH cro/C1-type" evidence="1">
    <location>
        <begin position="50"/>
        <end position="104"/>
    </location>
</feature>
<evidence type="ECO:0000259" key="1">
    <source>
        <dbReference type="PROSITE" id="PS50943"/>
    </source>
</evidence>
<dbReference type="AlphaFoldDB" id="A5FTX4"/>
<protein>
    <submittedName>
        <fullName evidence="2">Transcriptional regulator, XRE family</fullName>
    </submittedName>
</protein>
<dbReference type="PROSITE" id="PS50943">
    <property type="entry name" value="HTH_CROC1"/>
    <property type="match status" value="1"/>
</dbReference>
<dbReference type="CDD" id="cd00093">
    <property type="entry name" value="HTH_XRE"/>
    <property type="match status" value="1"/>
</dbReference>
<dbReference type="GO" id="GO:0003677">
    <property type="term" value="F:DNA binding"/>
    <property type="evidence" value="ECO:0007669"/>
    <property type="project" value="InterPro"/>
</dbReference>
<proteinExistence type="predicted"/>
<name>A5FTX4_ACICJ</name>
<gene>
    <name evidence="2" type="ordered locus">Acry_3452</name>
</gene>
<reference evidence="2 3" key="1">
    <citation type="submission" date="2007-05" db="EMBL/GenBank/DDBJ databases">
        <title>Complete sequence of plasmid2 pACRY02 of Acidiphilium cryptum JF-5.</title>
        <authorList>
            <consortium name="US DOE Joint Genome Institute"/>
            <person name="Copeland A."/>
            <person name="Lucas S."/>
            <person name="Lapidus A."/>
            <person name="Barry K."/>
            <person name="Detter J.C."/>
            <person name="Glavina del Rio T."/>
            <person name="Hammon N."/>
            <person name="Israni S."/>
            <person name="Dalin E."/>
            <person name="Tice H."/>
            <person name="Pitluck S."/>
            <person name="Sims D."/>
            <person name="Brettin T."/>
            <person name="Bruce D."/>
            <person name="Han C."/>
            <person name="Schmutz J."/>
            <person name="Larimer F."/>
            <person name="Land M."/>
            <person name="Hauser L."/>
            <person name="Kyrpides N."/>
            <person name="Kim E."/>
            <person name="Magnuson T."/>
            <person name="Richardson P."/>
        </authorList>
    </citation>
    <scope>NUCLEOTIDE SEQUENCE [LARGE SCALE GENOMIC DNA]</scope>
    <source>
        <strain evidence="3">JF-5</strain>
        <plasmid evidence="3">Plasmid pACRY02</plasmid>
    </source>
</reference>
<dbReference type="SUPFAM" id="SSF47413">
    <property type="entry name" value="lambda repressor-like DNA-binding domains"/>
    <property type="match status" value="1"/>
</dbReference>
<dbReference type="InterPro" id="IPR010982">
    <property type="entry name" value="Lambda_DNA-bd_dom_sf"/>
</dbReference>
<dbReference type="Proteomes" id="UP000000245">
    <property type="component" value="Plasmid pACRY02"/>
</dbReference>
<dbReference type="Pfam" id="PF01381">
    <property type="entry name" value="HTH_3"/>
    <property type="match status" value="1"/>
</dbReference>
<evidence type="ECO:0000313" key="3">
    <source>
        <dbReference type="Proteomes" id="UP000000245"/>
    </source>
</evidence>
<dbReference type="KEGG" id="acr:Acry_3452"/>